<evidence type="ECO:0008006" key="3">
    <source>
        <dbReference type="Google" id="ProtNLM"/>
    </source>
</evidence>
<evidence type="ECO:0000313" key="2">
    <source>
        <dbReference type="Proteomes" id="UP000216871"/>
    </source>
</evidence>
<evidence type="ECO:0000313" key="1">
    <source>
        <dbReference type="EMBL" id="OZG59665.1"/>
    </source>
</evidence>
<name>A0A261FKX5_9BIFI</name>
<proteinExistence type="predicted"/>
<dbReference type="Proteomes" id="UP000216871">
    <property type="component" value="Unassembled WGS sequence"/>
</dbReference>
<dbReference type="EMBL" id="MWWW01000013">
    <property type="protein sequence ID" value="OZG59665.1"/>
    <property type="molecule type" value="Genomic_DNA"/>
</dbReference>
<comment type="caution">
    <text evidence="1">The sequence shown here is derived from an EMBL/GenBank/DDBJ whole genome shotgun (WGS) entry which is preliminary data.</text>
</comment>
<protein>
    <recommendedName>
        <fullName evidence="3">Polymer-forming cytoskeletal protein</fullName>
    </recommendedName>
</protein>
<accession>A0A261FKX5</accession>
<gene>
    <name evidence="1" type="ORF">BMYO_1233</name>
</gene>
<dbReference type="OrthoDB" id="3232826at2"/>
<dbReference type="RefSeq" id="WP_094667678.1">
    <property type="nucleotide sequence ID" value="NZ_MWWW01000013.1"/>
</dbReference>
<sequence>MNDPPDMVSYVHPGFHETITVEAHTRFAAGVRCHTLRVSGMLDAGAISSEYLNLDNGIVHGSRNCHIRHITGQGVIEINGDLICDSIDMTGSLRCRDNIRCSGSIVINGLLVGKRHVEAESITLTGTLVSGDVNGRTLTIRTLHSAMFDRFGMDGYGERSRTGTVTVADLDAGRLDCKLLNADTAVLREGSFVEHAVCTTELSLDTSSAVVLLNGGCHRARHLKSA</sequence>
<reference evidence="1 2" key="1">
    <citation type="journal article" date="2017" name="BMC Genomics">
        <title>Comparative genomic and phylogenomic analyses of the Bifidobacteriaceae family.</title>
        <authorList>
            <person name="Lugli G.A."/>
            <person name="Milani C."/>
            <person name="Turroni F."/>
            <person name="Duranti S."/>
            <person name="Mancabelli L."/>
            <person name="Mangifesta M."/>
            <person name="Ferrario C."/>
            <person name="Modesto M."/>
            <person name="Mattarelli P."/>
            <person name="Jiri K."/>
            <person name="van Sinderen D."/>
            <person name="Ventura M."/>
        </authorList>
    </citation>
    <scope>NUCLEOTIDE SEQUENCE [LARGE SCALE GENOMIC DNA]</scope>
    <source>
        <strain evidence="1 2">DSM 100196</strain>
    </source>
</reference>
<organism evidence="1 2">
    <name type="scientific">Bifidobacterium myosotis</name>
    <dbReference type="NCBI Taxonomy" id="1630166"/>
    <lineage>
        <taxon>Bacteria</taxon>
        <taxon>Bacillati</taxon>
        <taxon>Actinomycetota</taxon>
        <taxon>Actinomycetes</taxon>
        <taxon>Bifidobacteriales</taxon>
        <taxon>Bifidobacteriaceae</taxon>
        <taxon>Bifidobacterium</taxon>
    </lineage>
</organism>
<keyword evidence="2" id="KW-1185">Reference proteome</keyword>
<dbReference type="AlphaFoldDB" id="A0A261FKX5"/>